<dbReference type="Gene3D" id="2.60.40.10">
    <property type="entry name" value="Immunoglobulins"/>
    <property type="match status" value="1"/>
</dbReference>
<protein>
    <submittedName>
        <fullName evidence="2">Chitin binding protein</fullName>
    </submittedName>
</protein>
<gene>
    <name evidence="2" type="ORF">MSBRW_0276</name>
</gene>
<dbReference type="RefSeq" id="WP_011305753.1">
    <property type="nucleotide sequence ID" value="NZ_CP009526.1"/>
</dbReference>
<dbReference type="PROSITE" id="PS50093">
    <property type="entry name" value="PKD"/>
    <property type="match status" value="1"/>
</dbReference>
<dbReference type="InterPro" id="IPR035986">
    <property type="entry name" value="PKD_dom_sf"/>
</dbReference>
<dbReference type="InterPro" id="IPR013783">
    <property type="entry name" value="Ig-like_fold"/>
</dbReference>
<proteinExistence type="predicted"/>
<evidence type="ECO:0000259" key="1">
    <source>
        <dbReference type="PROSITE" id="PS50093"/>
    </source>
</evidence>
<dbReference type="GeneID" id="24821670"/>
<organism evidence="2 3">
    <name type="scientific">Methanosarcina barkeri str. Wiesmoor</name>
    <dbReference type="NCBI Taxonomy" id="1434109"/>
    <lineage>
        <taxon>Archaea</taxon>
        <taxon>Methanobacteriati</taxon>
        <taxon>Methanobacteriota</taxon>
        <taxon>Stenosarchaea group</taxon>
        <taxon>Methanomicrobia</taxon>
        <taxon>Methanosarcinales</taxon>
        <taxon>Methanosarcinaceae</taxon>
        <taxon>Methanosarcina</taxon>
    </lineage>
</organism>
<dbReference type="HOGENOM" id="CLU_2748148_0_0_2"/>
<reference evidence="2 3" key="1">
    <citation type="submission" date="2014-07" db="EMBL/GenBank/DDBJ databases">
        <title>Methanogenic archaea and the global carbon cycle.</title>
        <authorList>
            <person name="Henriksen J.R."/>
            <person name="Luke J."/>
            <person name="Reinhart S."/>
            <person name="Benedict M.N."/>
            <person name="Youngblut N.D."/>
            <person name="Metcalf M.E."/>
            <person name="Whitaker R.J."/>
            <person name="Metcalf W.W."/>
        </authorList>
    </citation>
    <scope>NUCLEOTIDE SEQUENCE [LARGE SCALE GENOMIC DNA]</scope>
    <source>
        <strain evidence="2 3">Wiesmoor</strain>
    </source>
</reference>
<dbReference type="Proteomes" id="UP000033038">
    <property type="component" value="Chromosome"/>
</dbReference>
<accession>A0A0E3QJB2</accession>
<feature type="domain" description="PKD" evidence="1">
    <location>
        <begin position="12"/>
        <end position="58"/>
    </location>
</feature>
<dbReference type="SUPFAM" id="SSF49299">
    <property type="entry name" value="PKD domain"/>
    <property type="match status" value="1"/>
</dbReference>
<dbReference type="Pfam" id="PF18911">
    <property type="entry name" value="PKD_4"/>
    <property type="match status" value="1"/>
</dbReference>
<dbReference type="EMBL" id="CP009526">
    <property type="protein sequence ID" value="AKB49529.1"/>
    <property type="molecule type" value="Genomic_DNA"/>
</dbReference>
<name>A0A0E3QJB2_METBA</name>
<sequence>MSQYLKNEIVKPVAAFSASPTSGKAPLNVAFTDKSTRVPTKWKWSFGDGTISREQNPELSIHRNEIKDQI</sequence>
<evidence type="ECO:0000313" key="3">
    <source>
        <dbReference type="Proteomes" id="UP000033038"/>
    </source>
</evidence>
<dbReference type="CDD" id="cd00146">
    <property type="entry name" value="PKD"/>
    <property type="match status" value="1"/>
</dbReference>
<dbReference type="KEGG" id="mbw:MSBRW_0276"/>
<evidence type="ECO:0000313" key="2">
    <source>
        <dbReference type="EMBL" id="AKB49529.1"/>
    </source>
</evidence>
<dbReference type="PATRIC" id="fig|1434109.4.peg.319"/>
<dbReference type="AlphaFoldDB" id="A0A0E3QJB2"/>
<dbReference type="InterPro" id="IPR000601">
    <property type="entry name" value="PKD_dom"/>
</dbReference>